<evidence type="ECO:0000313" key="10">
    <source>
        <dbReference type="Proteomes" id="UP001596208"/>
    </source>
</evidence>
<dbReference type="InterPro" id="IPR052347">
    <property type="entry name" value="Isochorismatase_Nicotinamidase"/>
</dbReference>
<dbReference type="SUPFAM" id="SSF52499">
    <property type="entry name" value="Isochorismatase-like hydrolases"/>
    <property type="match status" value="1"/>
</dbReference>
<keyword evidence="2" id="KW-0662">Pyridine nucleotide biosynthesis</keyword>
<dbReference type="RefSeq" id="WP_031100161.1">
    <property type="nucleotide sequence ID" value="NZ_JBFADZ010000015.1"/>
</dbReference>
<dbReference type="Proteomes" id="UP001596208">
    <property type="component" value="Unassembled WGS sequence"/>
</dbReference>
<dbReference type="Pfam" id="PF00857">
    <property type="entry name" value="Isochorismatase"/>
    <property type="match status" value="1"/>
</dbReference>
<protein>
    <recommendedName>
        <fullName evidence="6">nicotinamidase</fullName>
        <ecNumber evidence="6">3.5.1.19</ecNumber>
    </recommendedName>
    <alternativeName>
        <fullName evidence="7">Nicotinamide deamidase</fullName>
    </alternativeName>
</protein>
<dbReference type="EC" id="3.5.1.19" evidence="6"/>
<dbReference type="Gene3D" id="3.40.50.850">
    <property type="entry name" value="Isochorismatase-like"/>
    <property type="match status" value="1"/>
</dbReference>
<reference evidence="10" key="1">
    <citation type="journal article" date="2019" name="Int. J. Syst. Evol. Microbiol.">
        <title>The Global Catalogue of Microorganisms (GCM) 10K type strain sequencing project: providing services to taxonomists for standard genome sequencing and annotation.</title>
        <authorList>
            <consortium name="The Broad Institute Genomics Platform"/>
            <consortium name="The Broad Institute Genome Sequencing Center for Infectious Disease"/>
            <person name="Wu L."/>
            <person name="Ma J."/>
        </authorList>
    </citation>
    <scope>NUCLEOTIDE SEQUENCE [LARGE SCALE GENOMIC DNA]</scope>
    <source>
        <strain evidence="10">CGMCC 4.1721</strain>
    </source>
</reference>
<evidence type="ECO:0000256" key="6">
    <source>
        <dbReference type="ARBA" id="ARBA00039017"/>
    </source>
</evidence>
<feature type="domain" description="Isochorismatase-like" evidence="8">
    <location>
        <begin position="4"/>
        <end position="188"/>
    </location>
</feature>
<organism evidence="9 10">
    <name type="scientific">Streptomyces mutomycini</name>
    <dbReference type="NCBI Taxonomy" id="284036"/>
    <lineage>
        <taxon>Bacteria</taxon>
        <taxon>Bacillati</taxon>
        <taxon>Actinomycetota</taxon>
        <taxon>Actinomycetes</taxon>
        <taxon>Kitasatosporales</taxon>
        <taxon>Streptomycetaceae</taxon>
        <taxon>Streptomyces</taxon>
    </lineage>
</organism>
<keyword evidence="4" id="KW-0378">Hydrolase</keyword>
<evidence type="ECO:0000259" key="8">
    <source>
        <dbReference type="Pfam" id="PF00857"/>
    </source>
</evidence>
<keyword evidence="3" id="KW-0479">Metal-binding</keyword>
<evidence type="ECO:0000256" key="7">
    <source>
        <dbReference type="ARBA" id="ARBA00043224"/>
    </source>
</evidence>
<comment type="similarity">
    <text evidence="1">Belongs to the isochorismatase family.</text>
</comment>
<dbReference type="PANTHER" id="PTHR11080">
    <property type="entry name" value="PYRAZINAMIDASE/NICOTINAMIDASE"/>
    <property type="match status" value="1"/>
</dbReference>
<proteinExistence type="inferred from homology"/>
<dbReference type="PANTHER" id="PTHR11080:SF2">
    <property type="entry name" value="LD05707P"/>
    <property type="match status" value="1"/>
</dbReference>
<comment type="caution">
    <text evidence="9">The sequence shown here is derived from an EMBL/GenBank/DDBJ whole genome shotgun (WGS) entry which is preliminary data.</text>
</comment>
<comment type="pathway">
    <text evidence="5">Cofactor biosynthesis; nicotinate biosynthesis; nicotinate from nicotinamide: step 1/1.</text>
</comment>
<evidence type="ECO:0000256" key="3">
    <source>
        <dbReference type="ARBA" id="ARBA00022723"/>
    </source>
</evidence>
<dbReference type="EMBL" id="JBHSKI010000002">
    <property type="protein sequence ID" value="MFC5170225.1"/>
    <property type="molecule type" value="Genomic_DNA"/>
</dbReference>
<keyword evidence="10" id="KW-1185">Reference proteome</keyword>
<dbReference type="InterPro" id="IPR036380">
    <property type="entry name" value="Isochorismatase-like_sf"/>
</dbReference>
<gene>
    <name evidence="9" type="ORF">ACFPRK_06380</name>
</gene>
<dbReference type="InterPro" id="IPR000868">
    <property type="entry name" value="Isochorismatase-like_dom"/>
</dbReference>
<evidence type="ECO:0000256" key="1">
    <source>
        <dbReference type="ARBA" id="ARBA00006336"/>
    </source>
</evidence>
<sequence>MHRALIVVDVQNDFCEGGSLAVAGGADVAAAITDLIGDAQPGYSHVVATRDHHIDPGDHFSASPDFEHSWPPHCVAGTEGVGFHPNFAPAVASGAIDTVFDKGAYAAAYSGFEGVDENGTGLAQWLRDRSVTAVDVVGIATDHCVRATALDAAREGFATHVLLDLTAGVAEGTTERALGELRTAGVELSGKPVV</sequence>
<evidence type="ECO:0000256" key="5">
    <source>
        <dbReference type="ARBA" id="ARBA00037900"/>
    </source>
</evidence>
<evidence type="ECO:0000313" key="9">
    <source>
        <dbReference type="EMBL" id="MFC5170225.1"/>
    </source>
</evidence>
<evidence type="ECO:0000256" key="4">
    <source>
        <dbReference type="ARBA" id="ARBA00022801"/>
    </source>
</evidence>
<evidence type="ECO:0000256" key="2">
    <source>
        <dbReference type="ARBA" id="ARBA00022642"/>
    </source>
</evidence>
<name>A0ABW0AZ90_9ACTN</name>
<accession>A0ABW0AZ90</accession>